<dbReference type="KEGG" id="mca:MCA1707"/>
<dbReference type="HOGENOM" id="CLU_2899040_0_0_6"/>
<dbReference type="AlphaFoldDB" id="Q607Q1"/>
<evidence type="ECO:0000313" key="2">
    <source>
        <dbReference type="Proteomes" id="UP000006821"/>
    </source>
</evidence>
<accession>Q607Q1</accession>
<evidence type="ECO:0000313" key="1">
    <source>
        <dbReference type="EMBL" id="AAU92038.1"/>
    </source>
</evidence>
<organism evidence="1 2">
    <name type="scientific">Methylococcus capsulatus (strain ATCC 33009 / NCIMB 11132 / Bath)</name>
    <dbReference type="NCBI Taxonomy" id="243233"/>
    <lineage>
        <taxon>Bacteria</taxon>
        <taxon>Pseudomonadati</taxon>
        <taxon>Pseudomonadota</taxon>
        <taxon>Gammaproteobacteria</taxon>
        <taxon>Methylococcales</taxon>
        <taxon>Methylococcaceae</taxon>
        <taxon>Methylococcus</taxon>
    </lineage>
</organism>
<reference evidence="1 2" key="1">
    <citation type="journal article" date="2004" name="PLoS Biol.">
        <title>Genomic insights into methanotrophy: the complete genome sequence of Methylococcus capsulatus (Bath).</title>
        <authorList>
            <person name="Ward N.L."/>
            <person name="Larsen O."/>
            <person name="Sakwa J."/>
            <person name="Bruseth L."/>
            <person name="Khouri H.M."/>
            <person name="Durkin A.S."/>
            <person name="Dimitrov G."/>
            <person name="Jiang L."/>
            <person name="Scanlan D."/>
            <person name="Kang K.H."/>
            <person name="Lewis M.R."/>
            <person name="Nelson K.E."/>
            <person name="Methe B.A."/>
            <person name="Wu M."/>
            <person name="Heidelberg J.F."/>
            <person name="Paulsen I.T."/>
            <person name="Fouts D.E."/>
            <person name="Ravel J."/>
            <person name="Tettelin H."/>
            <person name="Ren Q."/>
            <person name="Read T.D."/>
            <person name="DeBoy R.T."/>
            <person name="Seshadri R."/>
            <person name="Salzberg S.L."/>
            <person name="Jensen H.B."/>
            <person name="Birkeland N.K."/>
            <person name="Nelson W.C."/>
            <person name="Dodson R.J."/>
            <person name="Grindhaug S.H."/>
            <person name="Holt I.E."/>
            <person name="Eidhammer I."/>
            <person name="Jonasen I."/>
            <person name="Vanaken S."/>
            <person name="Utterback T.R."/>
            <person name="Feldblyum T.V."/>
            <person name="Fraser C.M."/>
            <person name="Lillehaug J.R."/>
            <person name="Eisen J.A."/>
        </authorList>
    </citation>
    <scope>NUCLEOTIDE SEQUENCE [LARGE SCALE GENOMIC DNA]</scope>
    <source>
        <strain evidence="2">ATCC 33009 / NCIMB 11132 / Bath</strain>
    </source>
</reference>
<sequence>MTPRSVLNKAESAAYPDLSTEAFDKNVNVKPFPFKNLRAIRYDMRDLDERPDRLKCRERQES</sequence>
<dbReference type="EMBL" id="AE017282">
    <property type="protein sequence ID" value="AAU92038.1"/>
    <property type="molecule type" value="Genomic_DNA"/>
</dbReference>
<dbReference type="Proteomes" id="UP000006821">
    <property type="component" value="Chromosome"/>
</dbReference>
<name>Q607Q1_METCA</name>
<protein>
    <submittedName>
        <fullName evidence="1">Uncharacterized protein</fullName>
    </submittedName>
</protein>
<dbReference type="RefSeq" id="WP_010960962.1">
    <property type="nucleotide sequence ID" value="NC_002977.6"/>
</dbReference>
<proteinExistence type="predicted"/>
<dbReference type="GeneID" id="88223960"/>
<gene>
    <name evidence="1" type="ordered locus">MCA1707</name>
</gene>